<feature type="region of interest" description="Disordered" evidence="1">
    <location>
        <begin position="1"/>
        <end position="23"/>
    </location>
</feature>
<dbReference type="Proteomes" id="UP000762676">
    <property type="component" value="Unassembled WGS sequence"/>
</dbReference>
<evidence type="ECO:0000313" key="2">
    <source>
        <dbReference type="EMBL" id="GFR97551.1"/>
    </source>
</evidence>
<feature type="compositionally biased region" description="Polar residues" evidence="1">
    <location>
        <begin position="1"/>
        <end position="10"/>
    </location>
</feature>
<evidence type="ECO:0000313" key="3">
    <source>
        <dbReference type="Proteomes" id="UP000762676"/>
    </source>
</evidence>
<accession>A0AAV4HL78</accession>
<name>A0AAV4HL78_9GAST</name>
<reference evidence="2 3" key="1">
    <citation type="journal article" date="2021" name="Elife">
        <title>Chloroplast acquisition without the gene transfer in kleptoplastic sea slugs, Plakobranchus ocellatus.</title>
        <authorList>
            <person name="Maeda T."/>
            <person name="Takahashi S."/>
            <person name="Yoshida T."/>
            <person name="Shimamura S."/>
            <person name="Takaki Y."/>
            <person name="Nagai Y."/>
            <person name="Toyoda A."/>
            <person name="Suzuki Y."/>
            <person name="Arimoto A."/>
            <person name="Ishii H."/>
            <person name="Satoh N."/>
            <person name="Nishiyama T."/>
            <person name="Hasebe M."/>
            <person name="Maruyama T."/>
            <person name="Minagawa J."/>
            <person name="Obokata J."/>
            <person name="Shigenobu S."/>
        </authorList>
    </citation>
    <scope>NUCLEOTIDE SEQUENCE [LARGE SCALE GENOMIC DNA]</scope>
</reference>
<gene>
    <name evidence="2" type="ORF">ElyMa_002748000</name>
</gene>
<proteinExistence type="predicted"/>
<protein>
    <submittedName>
        <fullName evidence="2">Uncharacterized protein</fullName>
    </submittedName>
</protein>
<sequence>MFEWSPLQNPSEPPVSETKTPYARPRLSNVRLAKWKLFDSLKKSSSKSEGLRNGGIAADLRRTRDSSSLWLLKHREASSGFSRTPH</sequence>
<organism evidence="2 3">
    <name type="scientific">Elysia marginata</name>
    <dbReference type="NCBI Taxonomy" id="1093978"/>
    <lineage>
        <taxon>Eukaryota</taxon>
        <taxon>Metazoa</taxon>
        <taxon>Spiralia</taxon>
        <taxon>Lophotrochozoa</taxon>
        <taxon>Mollusca</taxon>
        <taxon>Gastropoda</taxon>
        <taxon>Heterobranchia</taxon>
        <taxon>Euthyneura</taxon>
        <taxon>Panpulmonata</taxon>
        <taxon>Sacoglossa</taxon>
        <taxon>Placobranchoidea</taxon>
        <taxon>Plakobranchidae</taxon>
        <taxon>Elysia</taxon>
    </lineage>
</organism>
<evidence type="ECO:0000256" key="1">
    <source>
        <dbReference type="SAM" id="MobiDB-lite"/>
    </source>
</evidence>
<keyword evidence="3" id="KW-1185">Reference proteome</keyword>
<comment type="caution">
    <text evidence="2">The sequence shown here is derived from an EMBL/GenBank/DDBJ whole genome shotgun (WGS) entry which is preliminary data.</text>
</comment>
<dbReference type="EMBL" id="BMAT01005639">
    <property type="protein sequence ID" value="GFR97551.1"/>
    <property type="molecule type" value="Genomic_DNA"/>
</dbReference>
<dbReference type="AlphaFoldDB" id="A0AAV4HL78"/>